<gene>
    <name evidence="13" type="primary">wnt2</name>
</gene>
<evidence type="ECO:0000256" key="10">
    <source>
        <dbReference type="ARBA" id="ARBA00023288"/>
    </source>
</evidence>
<dbReference type="Gene3D" id="3.30.2460.20">
    <property type="match status" value="1"/>
</dbReference>
<reference evidence="13" key="1">
    <citation type="submission" date="2024-06" db="EMBL/GenBank/DDBJ databases">
        <title>Combinatorial Wnt signaling landscape during brachiopod anteroposterior patterning.</title>
        <authorList>
            <person name="Vellutini B.C."/>
            <person name="Martin-Duran J.M."/>
            <person name="Borve A."/>
            <person name="Hejnol A."/>
        </authorList>
    </citation>
    <scope>NUCLEOTIDE SEQUENCE</scope>
</reference>
<keyword evidence="7 12" id="KW-0732">Signal</keyword>
<keyword evidence="3 11" id="KW-0217">Developmental protein</keyword>
<dbReference type="InterPro" id="IPR005817">
    <property type="entry name" value="Wnt"/>
</dbReference>
<evidence type="ECO:0000256" key="1">
    <source>
        <dbReference type="ARBA" id="ARBA00004498"/>
    </source>
</evidence>
<evidence type="ECO:0000256" key="6">
    <source>
        <dbReference type="ARBA" id="ARBA00022687"/>
    </source>
</evidence>
<dbReference type="PANTHER" id="PTHR12027">
    <property type="entry name" value="WNT RELATED"/>
    <property type="match status" value="1"/>
</dbReference>
<protein>
    <recommendedName>
        <fullName evidence="11">Protein Wnt</fullName>
    </recommendedName>
</protein>
<dbReference type="InterPro" id="IPR043158">
    <property type="entry name" value="Wnt_C"/>
</dbReference>
<name>A0AAU7EBU1_TERTR</name>
<evidence type="ECO:0000256" key="11">
    <source>
        <dbReference type="RuleBase" id="RU003500"/>
    </source>
</evidence>
<comment type="subcellular location">
    <subcellularLocation>
        <location evidence="1 11">Secreted</location>
        <location evidence="1 11">Extracellular space</location>
        <location evidence="1 11">Extracellular matrix</location>
    </subcellularLocation>
</comment>
<dbReference type="GO" id="GO:0045165">
    <property type="term" value="P:cell fate commitment"/>
    <property type="evidence" value="ECO:0007669"/>
    <property type="project" value="TreeGrafter"/>
</dbReference>
<sequence>MVKMDGSVETVLWVILLLQASAADATWWYISQVSLSHYGNSIRSNRRPLHPLVICGDIPGLIGRQRKLCRNNPNVMLSLREGALIGINECQWQFRHSKWNCSTLEKDSSVFGKLMLKVGSQEAAFVYAIQSAGAVYGITKACSTGQLPQCACDDTKRPPSKSRDRKGIFTWGGCSDNVKFGIDFTKRFVDSKEKITRDGRALMNLHNNRAGRKAVQKSMKLECKCHGVSGACTIRTCWYTMKPFRDVGNYLRQKYNGAIQVMVNQAGTKLIVAQRTFKKATRRDMVYFESSPNYCIYDPTTGSLGTAGRECNRTSKGTNGCELMCCGRGYNTVNVRKVFKCECKFQWCCFVNCQWCEKRVDIHTCNGPNPTKPPHSMFHRNRYFRQTS</sequence>
<dbReference type="GO" id="GO:0005109">
    <property type="term" value="F:frizzled binding"/>
    <property type="evidence" value="ECO:0007669"/>
    <property type="project" value="TreeGrafter"/>
</dbReference>
<dbReference type="GO" id="GO:0005125">
    <property type="term" value="F:cytokine activity"/>
    <property type="evidence" value="ECO:0007669"/>
    <property type="project" value="TreeGrafter"/>
</dbReference>
<keyword evidence="10" id="KW-0449">Lipoprotein</keyword>
<keyword evidence="5" id="KW-0272">Extracellular matrix</keyword>
<keyword evidence="4" id="KW-0964">Secreted</keyword>
<dbReference type="PRINTS" id="PR01349">
    <property type="entry name" value="WNTPROTEIN"/>
</dbReference>
<evidence type="ECO:0000256" key="2">
    <source>
        <dbReference type="ARBA" id="ARBA00005683"/>
    </source>
</evidence>
<dbReference type="PANTHER" id="PTHR12027:SF37">
    <property type="entry name" value="PROTEIN WNT"/>
    <property type="match status" value="1"/>
</dbReference>
<evidence type="ECO:0000256" key="5">
    <source>
        <dbReference type="ARBA" id="ARBA00022530"/>
    </source>
</evidence>
<dbReference type="FunFam" id="3.30.2460.20:FF:000001">
    <property type="entry name" value="Wnt homolog"/>
    <property type="match status" value="1"/>
</dbReference>
<evidence type="ECO:0000256" key="12">
    <source>
        <dbReference type="SAM" id="SignalP"/>
    </source>
</evidence>
<dbReference type="PROSITE" id="PS00246">
    <property type="entry name" value="WNT1"/>
    <property type="match status" value="1"/>
</dbReference>
<dbReference type="PRINTS" id="PR01842">
    <property type="entry name" value="WNT2PROTEIN"/>
</dbReference>
<feature type="signal peptide" evidence="12">
    <location>
        <begin position="1"/>
        <end position="25"/>
    </location>
</feature>
<keyword evidence="6 11" id="KW-0879">Wnt signaling pathway</keyword>
<dbReference type="EMBL" id="PP860498">
    <property type="protein sequence ID" value="XBK48591.1"/>
    <property type="molecule type" value="mRNA"/>
</dbReference>
<dbReference type="GO" id="GO:0048513">
    <property type="term" value="P:animal organ development"/>
    <property type="evidence" value="ECO:0007669"/>
    <property type="project" value="UniProtKB-ARBA"/>
</dbReference>
<organism evidence="13">
    <name type="scientific">Terebratalia transversa</name>
    <name type="common">Transverse lampshell</name>
    <dbReference type="NCBI Taxonomy" id="34513"/>
    <lineage>
        <taxon>Eukaryota</taxon>
        <taxon>Metazoa</taxon>
        <taxon>Spiralia</taxon>
        <taxon>Lophotrochozoa</taxon>
        <taxon>Brachiopoda</taxon>
        <taxon>Rhynchonelliformea</taxon>
        <taxon>Rhynchonellata</taxon>
        <taxon>Terebratellidina</taxon>
        <taxon>Laqueoidea</taxon>
        <taxon>Laqueidae</taxon>
        <taxon>Terebratalia</taxon>
    </lineage>
</organism>
<evidence type="ECO:0000313" key="13">
    <source>
        <dbReference type="EMBL" id="XBK48591.1"/>
    </source>
</evidence>
<dbReference type="CDD" id="cd19334">
    <property type="entry name" value="Wnt_Wnt2_like"/>
    <property type="match status" value="1"/>
</dbReference>
<dbReference type="Pfam" id="PF00110">
    <property type="entry name" value="wnt"/>
    <property type="match status" value="1"/>
</dbReference>
<keyword evidence="9" id="KW-0325">Glycoprotein</keyword>
<dbReference type="InterPro" id="IPR018161">
    <property type="entry name" value="Wnt_CS"/>
</dbReference>
<dbReference type="SMART" id="SM00097">
    <property type="entry name" value="WNT1"/>
    <property type="match status" value="1"/>
</dbReference>
<comment type="similarity">
    <text evidence="2 11">Belongs to the Wnt family.</text>
</comment>
<evidence type="ECO:0000256" key="7">
    <source>
        <dbReference type="ARBA" id="ARBA00022729"/>
    </source>
</evidence>
<dbReference type="GO" id="GO:0030182">
    <property type="term" value="P:neuron differentiation"/>
    <property type="evidence" value="ECO:0007669"/>
    <property type="project" value="TreeGrafter"/>
</dbReference>
<dbReference type="AlphaFoldDB" id="A0AAU7EBU1"/>
<evidence type="ECO:0000256" key="8">
    <source>
        <dbReference type="ARBA" id="ARBA00023157"/>
    </source>
</evidence>
<keyword evidence="8" id="KW-1015">Disulfide bond</keyword>
<dbReference type="GO" id="GO:0060070">
    <property type="term" value="P:canonical Wnt signaling pathway"/>
    <property type="evidence" value="ECO:0007669"/>
    <property type="project" value="TreeGrafter"/>
</dbReference>
<accession>A0AAU7EBU1</accession>
<dbReference type="InterPro" id="IPR009140">
    <property type="entry name" value="Wnt2"/>
</dbReference>
<evidence type="ECO:0000256" key="3">
    <source>
        <dbReference type="ARBA" id="ARBA00022473"/>
    </source>
</evidence>
<dbReference type="GO" id="GO:0005615">
    <property type="term" value="C:extracellular space"/>
    <property type="evidence" value="ECO:0007669"/>
    <property type="project" value="TreeGrafter"/>
</dbReference>
<comment type="function">
    <text evidence="11">Ligand for members of the frizzled family of seven transmembrane receptors.</text>
</comment>
<evidence type="ECO:0000256" key="4">
    <source>
        <dbReference type="ARBA" id="ARBA00022525"/>
    </source>
</evidence>
<proteinExistence type="evidence at transcript level"/>
<evidence type="ECO:0000256" key="9">
    <source>
        <dbReference type="ARBA" id="ARBA00023180"/>
    </source>
</evidence>
<feature type="chain" id="PRO_5043873672" description="Protein Wnt" evidence="12">
    <location>
        <begin position="26"/>
        <end position="388"/>
    </location>
</feature>